<dbReference type="GO" id="GO:0004622">
    <property type="term" value="F:phosphatidylcholine lysophospholipase activity"/>
    <property type="evidence" value="ECO:0007669"/>
    <property type="project" value="TreeGrafter"/>
</dbReference>
<reference evidence="2 3" key="1">
    <citation type="journal article" date="2011" name="J. Bacteriol.">
        <title>Genome sequence of Methyloversatilis universalis FAM5T, a methylotrophic representative of the order Rhodocyclales.</title>
        <authorList>
            <person name="Kittichotirat W."/>
            <person name="Good N.M."/>
            <person name="Hall R."/>
            <person name="Bringel F."/>
            <person name="Lajus A."/>
            <person name="Medigue C."/>
            <person name="Smalley N.E."/>
            <person name="Beck D."/>
            <person name="Bumgarner R."/>
            <person name="Vuilleumier S."/>
            <person name="Kalyuzhnaya M.G."/>
        </authorList>
    </citation>
    <scope>NUCLEOTIDE SEQUENCE [LARGE SCALE GENOMIC DNA]</scope>
    <source>
        <strain evidence="3">ATCC BAA-1314 / JCM 13912 / FAM5</strain>
    </source>
</reference>
<dbReference type="InterPro" id="IPR036514">
    <property type="entry name" value="SGNH_hydro_sf"/>
</dbReference>
<comment type="caution">
    <text evidence="2">The sequence shown here is derived from an EMBL/GenBank/DDBJ whole genome shotgun (WGS) entry which is preliminary data.</text>
</comment>
<keyword evidence="3" id="KW-1185">Reference proteome</keyword>
<dbReference type="Gene3D" id="3.40.50.1110">
    <property type="entry name" value="SGNH hydrolase"/>
    <property type="match status" value="1"/>
</dbReference>
<evidence type="ECO:0000313" key="3">
    <source>
        <dbReference type="Proteomes" id="UP000005019"/>
    </source>
</evidence>
<evidence type="ECO:0000259" key="1">
    <source>
        <dbReference type="Pfam" id="PF13472"/>
    </source>
</evidence>
<dbReference type="STRING" id="1000565.METUNv1_00807"/>
<dbReference type="Proteomes" id="UP000005019">
    <property type="component" value="Unassembled WGS sequence"/>
</dbReference>
<dbReference type="CDD" id="cd01822">
    <property type="entry name" value="Lysophospholipase_L1_like"/>
    <property type="match status" value="1"/>
</dbReference>
<gene>
    <name evidence="2" type="ORF">METUNv1_00807</name>
</gene>
<dbReference type="AlphaFoldDB" id="F5R905"/>
<accession>F5R905</accession>
<organism evidence="2 3">
    <name type="scientific">Methyloversatilis universalis (strain ATCC BAA-1314 / DSM 25237 / JCM 13912 / CCUG 52030 / FAM5)</name>
    <dbReference type="NCBI Taxonomy" id="1000565"/>
    <lineage>
        <taxon>Bacteria</taxon>
        <taxon>Pseudomonadati</taxon>
        <taxon>Pseudomonadota</taxon>
        <taxon>Betaproteobacteria</taxon>
        <taxon>Nitrosomonadales</taxon>
        <taxon>Sterolibacteriaceae</taxon>
        <taxon>Methyloversatilis</taxon>
    </lineage>
</organism>
<dbReference type="Pfam" id="PF13472">
    <property type="entry name" value="Lipase_GDSL_2"/>
    <property type="match status" value="1"/>
</dbReference>
<dbReference type="InterPro" id="IPR008265">
    <property type="entry name" value="Lipase_GDSL_AS"/>
</dbReference>
<protein>
    <submittedName>
        <fullName evidence="2">Acyl-CoA thioesterase I</fullName>
    </submittedName>
</protein>
<dbReference type="PANTHER" id="PTHR30383:SF24">
    <property type="entry name" value="THIOESTERASE 1_PROTEASE 1_LYSOPHOSPHOLIPASE L1"/>
    <property type="match status" value="1"/>
</dbReference>
<dbReference type="SUPFAM" id="SSF52266">
    <property type="entry name" value="SGNH hydrolase"/>
    <property type="match status" value="1"/>
</dbReference>
<dbReference type="GO" id="GO:0006629">
    <property type="term" value="P:lipid metabolic process"/>
    <property type="evidence" value="ECO:0007669"/>
    <property type="project" value="InterPro"/>
</dbReference>
<dbReference type="EMBL" id="AFHG01000030">
    <property type="protein sequence ID" value="EGK72972.1"/>
    <property type="molecule type" value="Genomic_DNA"/>
</dbReference>
<evidence type="ECO:0000313" key="2">
    <source>
        <dbReference type="EMBL" id="EGK72972.1"/>
    </source>
</evidence>
<dbReference type="InterPro" id="IPR051532">
    <property type="entry name" value="Ester_Hydrolysis_Enzymes"/>
</dbReference>
<dbReference type="InterPro" id="IPR013830">
    <property type="entry name" value="SGNH_hydro"/>
</dbReference>
<dbReference type="PANTHER" id="PTHR30383">
    <property type="entry name" value="THIOESTERASE 1/PROTEASE 1/LYSOPHOSPHOLIPASE L1"/>
    <property type="match status" value="1"/>
</dbReference>
<name>F5R905_METUF</name>
<proteinExistence type="predicted"/>
<dbReference type="eggNOG" id="COG2755">
    <property type="taxonomic scope" value="Bacteria"/>
</dbReference>
<sequence>MVMFAVLPAQAQTVLVIGDSLSAGYGLRQQEAWPVLLGERLKQSGYSHVVVNASTSGDTTANGLSRIDAALAANRPAVVILALGANDGLRGLSVNTLRDNLNAMVRKSQAAGARVLIAGMQLPPNYGPDYTQKFAATFNDVSKSTGSALLPFLLDGFATDPKSFQADGIHPVAAAQPRIVDNIWAVLRPLLGKPLARR</sequence>
<feature type="domain" description="SGNH hydrolase-type esterase" evidence="1">
    <location>
        <begin position="16"/>
        <end position="174"/>
    </location>
</feature>
<dbReference type="PROSITE" id="PS01098">
    <property type="entry name" value="LIPASE_GDSL_SER"/>
    <property type="match status" value="1"/>
</dbReference>